<keyword evidence="3" id="KW-1185">Reference proteome</keyword>
<feature type="non-terminal residue" evidence="2">
    <location>
        <position position="59"/>
    </location>
</feature>
<reference evidence="2 3" key="1">
    <citation type="journal article" date="2018" name="Nat. Ecol. Evol.">
        <title>Shark genomes provide insights into elasmobranch evolution and the origin of vertebrates.</title>
        <authorList>
            <person name="Hara Y"/>
            <person name="Yamaguchi K"/>
            <person name="Onimaru K"/>
            <person name="Kadota M"/>
            <person name="Koyanagi M"/>
            <person name="Keeley SD"/>
            <person name="Tatsumi K"/>
            <person name="Tanaka K"/>
            <person name="Motone F"/>
            <person name="Kageyama Y"/>
            <person name="Nozu R"/>
            <person name="Adachi N"/>
            <person name="Nishimura O"/>
            <person name="Nakagawa R"/>
            <person name="Tanegashima C"/>
            <person name="Kiyatake I"/>
            <person name="Matsumoto R"/>
            <person name="Murakumo K"/>
            <person name="Nishida K"/>
            <person name="Terakita A"/>
            <person name="Kuratani S"/>
            <person name="Sato K"/>
            <person name="Hyodo S Kuraku.S."/>
        </authorList>
    </citation>
    <scope>NUCLEOTIDE SEQUENCE [LARGE SCALE GENOMIC DNA]</scope>
</reference>
<gene>
    <name evidence="2" type="ORF">chiPu_0025554</name>
</gene>
<comment type="caution">
    <text evidence="2">The sequence shown here is derived from an EMBL/GenBank/DDBJ whole genome shotgun (WGS) entry which is preliminary data.</text>
</comment>
<dbReference type="EMBL" id="BEZZ01060999">
    <property type="protein sequence ID" value="GCC41956.1"/>
    <property type="molecule type" value="Genomic_DNA"/>
</dbReference>
<evidence type="ECO:0000313" key="2">
    <source>
        <dbReference type="EMBL" id="GCC41956.1"/>
    </source>
</evidence>
<accession>A0A401TH69</accession>
<organism evidence="2 3">
    <name type="scientific">Chiloscyllium punctatum</name>
    <name type="common">Brownbanded bambooshark</name>
    <name type="synonym">Hemiscyllium punctatum</name>
    <dbReference type="NCBI Taxonomy" id="137246"/>
    <lineage>
        <taxon>Eukaryota</taxon>
        <taxon>Metazoa</taxon>
        <taxon>Chordata</taxon>
        <taxon>Craniata</taxon>
        <taxon>Vertebrata</taxon>
        <taxon>Chondrichthyes</taxon>
        <taxon>Elasmobranchii</taxon>
        <taxon>Galeomorphii</taxon>
        <taxon>Galeoidea</taxon>
        <taxon>Orectolobiformes</taxon>
        <taxon>Hemiscylliidae</taxon>
        <taxon>Chiloscyllium</taxon>
    </lineage>
</organism>
<sequence>MGRVCIPDRVTPGYCESHSHCLTCNDRACPANTGREPGARSDNGRKRSRLRGSGELLRE</sequence>
<proteinExistence type="predicted"/>
<dbReference type="AlphaFoldDB" id="A0A401TH69"/>
<name>A0A401TH69_CHIPU</name>
<evidence type="ECO:0000313" key="3">
    <source>
        <dbReference type="Proteomes" id="UP000287033"/>
    </source>
</evidence>
<feature type="region of interest" description="Disordered" evidence="1">
    <location>
        <begin position="33"/>
        <end position="59"/>
    </location>
</feature>
<dbReference type="Proteomes" id="UP000287033">
    <property type="component" value="Unassembled WGS sequence"/>
</dbReference>
<protein>
    <submittedName>
        <fullName evidence="2">Uncharacterized protein</fullName>
    </submittedName>
</protein>
<evidence type="ECO:0000256" key="1">
    <source>
        <dbReference type="SAM" id="MobiDB-lite"/>
    </source>
</evidence>